<dbReference type="Pfam" id="PF01476">
    <property type="entry name" value="LysM"/>
    <property type="match status" value="2"/>
</dbReference>
<feature type="domain" description="LysM" evidence="8">
    <location>
        <begin position="1325"/>
        <end position="1373"/>
    </location>
</feature>
<evidence type="ECO:0000313" key="9">
    <source>
        <dbReference type="EMBL" id="GLA54029.1"/>
    </source>
</evidence>
<evidence type="ECO:0000256" key="6">
    <source>
        <dbReference type="SAM" id="MobiDB-lite"/>
    </source>
</evidence>
<evidence type="ECO:0000259" key="8">
    <source>
        <dbReference type="PROSITE" id="PS51782"/>
    </source>
</evidence>
<proteinExistence type="predicted"/>
<dbReference type="FunFam" id="2.160.20.10:FF:000049">
    <property type="entry name" value="Putative exo-beta-1,3-glucanase"/>
    <property type="match status" value="1"/>
</dbReference>
<name>A0A9W6A9N5_ASPNG</name>
<reference evidence="9" key="1">
    <citation type="submission" date="2022-07" db="EMBL/GenBank/DDBJ databases">
        <title>Taxonomy of Aspergillus series Nigri: significant species reduction supported by multi-species coalescent approaches.</title>
        <authorList>
            <person name="Bian C."/>
            <person name="Kusuya Y."/>
            <person name="Sklenar F."/>
            <person name="D'hooge E."/>
            <person name="Yaguchi T."/>
            <person name="Takahashi H."/>
            <person name="Hubka V."/>
        </authorList>
    </citation>
    <scope>NUCLEOTIDE SEQUENCE</scope>
    <source>
        <strain evidence="9">IFM 63604</strain>
    </source>
</reference>
<evidence type="ECO:0000256" key="3">
    <source>
        <dbReference type="ARBA" id="ARBA00022669"/>
    </source>
</evidence>
<evidence type="ECO:0000313" key="10">
    <source>
        <dbReference type="Proteomes" id="UP001144191"/>
    </source>
</evidence>
<keyword evidence="4 7" id="KW-0732">Signal</keyword>
<feature type="region of interest" description="Disordered" evidence="6">
    <location>
        <begin position="122"/>
        <end position="143"/>
    </location>
</feature>
<dbReference type="CDD" id="cd00118">
    <property type="entry name" value="LysM"/>
    <property type="match status" value="2"/>
</dbReference>
<dbReference type="PROSITE" id="PS51782">
    <property type="entry name" value="LYSM"/>
    <property type="match status" value="2"/>
</dbReference>
<dbReference type="EMBL" id="BRPB01000091">
    <property type="protein sequence ID" value="GLA54029.1"/>
    <property type="molecule type" value="Genomic_DNA"/>
</dbReference>
<protein>
    <recommendedName>
        <fullName evidence="8">LysM domain-containing protein</fullName>
    </recommendedName>
</protein>
<accession>A0A9W6A9N5</accession>
<dbReference type="Pfam" id="PF12708">
    <property type="entry name" value="Pect-lyase_RHGA_epim"/>
    <property type="match status" value="2"/>
</dbReference>
<dbReference type="InterPro" id="IPR024535">
    <property type="entry name" value="RHGA/B-epi-like_pectate_lyase"/>
</dbReference>
<dbReference type="PANTHER" id="PTHR34997:SF16">
    <property type="entry name" value="LYSM DOMAIN-CONTAINING PROTEIN"/>
    <property type="match status" value="1"/>
</dbReference>
<dbReference type="SMART" id="SM00257">
    <property type="entry name" value="LysM"/>
    <property type="match status" value="3"/>
</dbReference>
<keyword evidence="5" id="KW-0843">Virulence</keyword>
<feature type="compositionally biased region" description="Basic residues" evidence="6">
    <location>
        <begin position="38"/>
        <end position="47"/>
    </location>
</feature>
<dbReference type="Proteomes" id="UP001144191">
    <property type="component" value="Unassembled WGS sequence"/>
</dbReference>
<feature type="domain" description="LysM" evidence="8">
    <location>
        <begin position="1176"/>
        <end position="1222"/>
    </location>
</feature>
<comment type="caution">
    <text evidence="9">The sequence shown here is derived from an EMBL/GenBank/DDBJ whole genome shotgun (WGS) entry which is preliminary data.</text>
</comment>
<comment type="subcellular location">
    <subcellularLocation>
        <location evidence="1">Secreted</location>
    </subcellularLocation>
</comment>
<evidence type="ECO:0000256" key="1">
    <source>
        <dbReference type="ARBA" id="ARBA00004613"/>
    </source>
</evidence>
<dbReference type="InterPro" id="IPR036779">
    <property type="entry name" value="LysM_dom_sf"/>
</dbReference>
<evidence type="ECO:0000256" key="2">
    <source>
        <dbReference type="ARBA" id="ARBA00022525"/>
    </source>
</evidence>
<feature type="region of interest" description="Disordered" evidence="6">
    <location>
        <begin position="36"/>
        <end position="66"/>
    </location>
</feature>
<feature type="compositionally biased region" description="Polar residues" evidence="6">
    <location>
        <begin position="125"/>
        <end position="134"/>
    </location>
</feature>
<dbReference type="GO" id="GO:0008061">
    <property type="term" value="F:chitin binding"/>
    <property type="evidence" value="ECO:0007669"/>
    <property type="project" value="UniProtKB-KW"/>
</dbReference>
<feature type="chain" id="PRO_5040990549" description="LysM domain-containing protein" evidence="7">
    <location>
        <begin position="32"/>
        <end position="1394"/>
    </location>
</feature>
<dbReference type="InterPro" id="IPR011050">
    <property type="entry name" value="Pectin_lyase_fold/virulence"/>
</dbReference>
<evidence type="ECO:0000256" key="4">
    <source>
        <dbReference type="ARBA" id="ARBA00022729"/>
    </source>
</evidence>
<dbReference type="InterPro" id="IPR018392">
    <property type="entry name" value="LysM"/>
</dbReference>
<dbReference type="InterPro" id="IPR052210">
    <property type="entry name" value="LysM1-like"/>
</dbReference>
<dbReference type="SUPFAM" id="SSF54106">
    <property type="entry name" value="LysM domain"/>
    <property type="match status" value="2"/>
</dbReference>
<keyword evidence="2" id="KW-0964">Secreted</keyword>
<gene>
    <name evidence="9" type="ORF">AnigIFM63604_011556</name>
</gene>
<sequence>MVRHARCAQRGFLRPSLSFFVVFSLLVCAWASTQHGHDGHHHHHNKRSLGSGIPTSSSLPVLTPEPSLDSLSEAELMVEKAQEALAVMNKGRLGHPQFNQYSFKADASTVQAEAAPALNYEDASTHSAATNATKRSGRKGDQTYTYSIPPELAEAARLVAEASPQPVPTDYGVDISLVVSKYRKYDNNDTNVPKQKYVEPNGLDGYVHTGHPEDSPEIHTELKKRATTDFWLTKMGDSGSSPYAPDGYKVWRNVRDYGAKGDGITDDTAAINKAISDGGRCGAECGSSTIYPAFVYFPAGKYLVSSPIIQYYNTEFYGNPFDYPTILAASSFVGLGVITSDVYTGDDTEWYINQNNFLRSIRNFKMDITRTDPNAYVCAIHWQVAQGTSLENIEFYMMQDGLTTQQGIYMENGSGGFLTNLTFVGGNFGAYFGNQQFTSTSLTFMNCKTALQVHWDWAWTMQDVVVENCTNGIVIVGGAGGPKSTGQSVGSLILVDAVIANTQTGIVTTLLAENSTSFLLQGVVFIEVDTAILDSAQGKTLMAGGSNVPAFSWGFGRVVTTGAESTFYNGQDIPRTNRSVPLTTIGYIEPNFYLRRRPTYRDIGMSQVINVKDWGAAGDGKTDDTAVLNSILDRAANMSSIVFFPYGVYIIRDTLRVPVNSRIMGQVWSQIMATGPKFQDEQNPHIAVQVGQVGDRGIVEIQSLMFTVSGPTAGAVLMEWNVHQVIQGSAGMWDSHFRVGGATGSQLQADECPKGSGVVLPACKAASLLLHVTSQSSAYLENIWLWVADHDLDLQDQAQIDVYSARGLLVESQGPTWLYGTASEHNVLYQYQVSQARDLYMGMIQTESPYFQNAPPAPSPFSPGLFPNDPTFSDCDSDSQTCPVSWALRIIDSTSVYSMGAGIYSWFSAYSQNCLDTESCQQHAVEISQSTNTWLYNLVTKGIVEMVTPTNEHPTLSADNVNGFMSSILAWVRPANTTIGARKFPGFQLYQPKWLDGFTDTCKTALSQKILCHPYLEMKFSNPGIGQYIDNNTFADEVCDQGCGESLQMWTTNVANSCLNQTIDDTDPVAAGGYIYAGYNLTCLRDPHTKKYCPDVLSHFTIVDSVRSMTLAEMCSYCYTTSLEMRQASPYAAYTDVDKDALETVNAECGLSSPTDLHKPLYTEDEVDRPICMSGITHTTSEGDTCDLLAYKYHVASAAIQLANPMLVNDCSELIPGRQLCMPLSCDTLYTLQDNDTCLSIEWAQPIGFGEVRRYNPWLNADCTNLQTTRQVHGSVLCLSPQGGSHNVTGTGSPRPGISDGYTNVVQYAPTNSTIAKGTTCYCGKWYTVQQGDSCATICIKQGIPSSLFLAVNPSLSTSDCDTTLQVGYTYCVGPDTHWDDTDDFWGEFACEAY</sequence>
<dbReference type="Gene3D" id="2.160.20.10">
    <property type="entry name" value="Single-stranded right-handed beta-helix, Pectin lyase-like"/>
    <property type="match status" value="2"/>
</dbReference>
<feature type="signal peptide" evidence="7">
    <location>
        <begin position="1"/>
        <end position="31"/>
    </location>
</feature>
<keyword evidence="3" id="KW-0147">Chitin-binding</keyword>
<dbReference type="SUPFAM" id="SSF51126">
    <property type="entry name" value="Pectin lyase-like"/>
    <property type="match status" value="2"/>
</dbReference>
<evidence type="ECO:0000256" key="7">
    <source>
        <dbReference type="SAM" id="SignalP"/>
    </source>
</evidence>
<dbReference type="GO" id="GO:0005576">
    <property type="term" value="C:extracellular region"/>
    <property type="evidence" value="ECO:0007669"/>
    <property type="project" value="UniProtKB-SubCell"/>
</dbReference>
<dbReference type="PANTHER" id="PTHR34997">
    <property type="entry name" value="AM15"/>
    <property type="match status" value="1"/>
</dbReference>
<dbReference type="CDD" id="cd23668">
    <property type="entry name" value="GH55_beta13glucanase-like"/>
    <property type="match status" value="1"/>
</dbReference>
<dbReference type="InterPro" id="IPR012334">
    <property type="entry name" value="Pectin_lyas_fold"/>
</dbReference>
<organism evidence="9 10">
    <name type="scientific">Aspergillus niger</name>
    <dbReference type="NCBI Taxonomy" id="5061"/>
    <lineage>
        <taxon>Eukaryota</taxon>
        <taxon>Fungi</taxon>
        <taxon>Dikarya</taxon>
        <taxon>Ascomycota</taxon>
        <taxon>Pezizomycotina</taxon>
        <taxon>Eurotiomycetes</taxon>
        <taxon>Eurotiomycetidae</taxon>
        <taxon>Eurotiales</taxon>
        <taxon>Aspergillaceae</taxon>
        <taxon>Aspergillus</taxon>
        <taxon>Aspergillus subgen. Circumdati</taxon>
    </lineage>
</organism>
<dbReference type="Gene3D" id="3.10.350.10">
    <property type="entry name" value="LysM domain"/>
    <property type="match status" value="3"/>
</dbReference>
<evidence type="ECO:0000256" key="5">
    <source>
        <dbReference type="ARBA" id="ARBA00023026"/>
    </source>
</evidence>